<feature type="transmembrane region" description="Helical" evidence="14">
    <location>
        <begin position="153"/>
        <end position="173"/>
    </location>
</feature>
<feature type="transmembrane region" description="Helical" evidence="14">
    <location>
        <begin position="185"/>
        <end position="212"/>
    </location>
</feature>
<evidence type="ECO:0000256" key="6">
    <source>
        <dbReference type="ARBA" id="ARBA00022847"/>
    </source>
</evidence>
<dbReference type="InterPro" id="IPR050277">
    <property type="entry name" value="Sodium:Solute_Symporter"/>
</dbReference>
<evidence type="ECO:0000313" key="15">
    <source>
        <dbReference type="EMBL" id="GAA1768513.1"/>
    </source>
</evidence>
<keyword evidence="16" id="KW-1185">Reference proteome</keyword>
<keyword evidence="8" id="KW-0915">Sodium</keyword>
<feature type="transmembrane region" description="Helical" evidence="14">
    <location>
        <begin position="419"/>
        <end position="437"/>
    </location>
</feature>
<dbReference type="EMBL" id="BAAAOA010000040">
    <property type="protein sequence ID" value="GAA1768513.1"/>
    <property type="molecule type" value="Genomic_DNA"/>
</dbReference>
<keyword evidence="9" id="KW-0406">Ion transport</keyword>
<keyword evidence="7 14" id="KW-1133">Transmembrane helix</keyword>
<comment type="catalytic activity">
    <reaction evidence="12">
        <text>L-proline(in) + Na(+)(in) = L-proline(out) + Na(+)(out)</text>
        <dbReference type="Rhea" id="RHEA:28967"/>
        <dbReference type="ChEBI" id="CHEBI:29101"/>
        <dbReference type="ChEBI" id="CHEBI:60039"/>
    </reaction>
</comment>
<evidence type="ECO:0000256" key="1">
    <source>
        <dbReference type="ARBA" id="ARBA00004651"/>
    </source>
</evidence>
<evidence type="ECO:0000256" key="14">
    <source>
        <dbReference type="SAM" id="Phobius"/>
    </source>
</evidence>
<feature type="transmembrane region" description="Helical" evidence="14">
    <location>
        <begin position="272"/>
        <end position="292"/>
    </location>
</feature>
<evidence type="ECO:0000256" key="2">
    <source>
        <dbReference type="ARBA" id="ARBA00006434"/>
    </source>
</evidence>
<keyword evidence="10 14" id="KW-0472">Membrane</keyword>
<keyword evidence="5 14" id="KW-0812">Transmembrane</keyword>
<dbReference type="PANTHER" id="PTHR48086:SF3">
    <property type="entry name" value="SODIUM_PROLINE SYMPORTER"/>
    <property type="match status" value="1"/>
</dbReference>
<feature type="transmembrane region" description="Helical" evidence="14">
    <location>
        <begin position="121"/>
        <end position="147"/>
    </location>
</feature>
<comment type="caution">
    <text evidence="15">The sequence shown here is derived from an EMBL/GenBank/DDBJ whole genome shotgun (WGS) entry which is preliminary data.</text>
</comment>
<evidence type="ECO:0000256" key="3">
    <source>
        <dbReference type="ARBA" id="ARBA00022448"/>
    </source>
</evidence>
<evidence type="ECO:0000256" key="11">
    <source>
        <dbReference type="ARBA" id="ARBA00023201"/>
    </source>
</evidence>
<dbReference type="RefSeq" id="WP_344123564.1">
    <property type="nucleotide sequence ID" value="NZ_BAAAOA010000040.1"/>
</dbReference>
<dbReference type="Proteomes" id="UP001501204">
    <property type="component" value="Unassembled WGS sequence"/>
</dbReference>
<feature type="transmembrane region" description="Helical" evidence="14">
    <location>
        <begin position="449"/>
        <end position="468"/>
    </location>
</feature>
<keyword evidence="3" id="KW-0813">Transport</keyword>
<evidence type="ECO:0000256" key="5">
    <source>
        <dbReference type="ARBA" id="ARBA00022692"/>
    </source>
</evidence>
<keyword evidence="4" id="KW-1003">Cell membrane</keyword>
<dbReference type="InterPro" id="IPR038377">
    <property type="entry name" value="Na/Glc_symporter_sf"/>
</dbReference>
<feature type="transmembrane region" description="Helical" evidence="14">
    <location>
        <begin position="72"/>
        <end position="90"/>
    </location>
</feature>
<evidence type="ECO:0000313" key="16">
    <source>
        <dbReference type="Proteomes" id="UP001501204"/>
    </source>
</evidence>
<evidence type="ECO:0000256" key="12">
    <source>
        <dbReference type="ARBA" id="ARBA00033708"/>
    </source>
</evidence>
<gene>
    <name evidence="15" type="ORF">GCM10009767_28360</name>
</gene>
<feature type="transmembrane region" description="Helical" evidence="14">
    <location>
        <begin position="312"/>
        <end position="330"/>
    </location>
</feature>
<proteinExistence type="inferred from homology"/>
<dbReference type="Pfam" id="PF00474">
    <property type="entry name" value="SSF"/>
    <property type="match status" value="1"/>
</dbReference>
<evidence type="ECO:0000256" key="4">
    <source>
        <dbReference type="ARBA" id="ARBA00022475"/>
    </source>
</evidence>
<organism evidence="15 16">
    <name type="scientific">Kocuria aegyptia</name>
    <dbReference type="NCBI Taxonomy" id="330943"/>
    <lineage>
        <taxon>Bacteria</taxon>
        <taxon>Bacillati</taxon>
        <taxon>Actinomycetota</taxon>
        <taxon>Actinomycetes</taxon>
        <taxon>Micrococcales</taxon>
        <taxon>Micrococcaceae</taxon>
        <taxon>Kocuria</taxon>
    </lineage>
</organism>
<evidence type="ECO:0000256" key="9">
    <source>
        <dbReference type="ARBA" id="ARBA00023065"/>
    </source>
</evidence>
<feature type="transmembrane region" description="Helical" evidence="14">
    <location>
        <begin position="43"/>
        <end position="60"/>
    </location>
</feature>
<comment type="similarity">
    <text evidence="2 13">Belongs to the sodium:solute symporter (SSF) (TC 2.A.21) family.</text>
</comment>
<feature type="transmembrane region" description="Helical" evidence="14">
    <location>
        <begin position="232"/>
        <end position="251"/>
    </location>
</feature>
<keyword evidence="11" id="KW-0739">Sodium transport</keyword>
<feature type="transmembrane region" description="Helical" evidence="14">
    <location>
        <begin position="6"/>
        <end position="23"/>
    </location>
</feature>
<protein>
    <submittedName>
        <fullName evidence="15">Sodium:solute symporter family protein</fullName>
    </submittedName>
</protein>
<accession>A0ABP4X502</accession>
<evidence type="ECO:0000256" key="13">
    <source>
        <dbReference type="RuleBase" id="RU362091"/>
    </source>
</evidence>
<name>A0ABP4X502_9MICC</name>
<feature type="transmembrane region" description="Helical" evidence="14">
    <location>
        <begin position="365"/>
        <end position="383"/>
    </location>
</feature>
<dbReference type="Gene3D" id="1.20.1730.10">
    <property type="entry name" value="Sodium/glucose cotransporter"/>
    <property type="match status" value="1"/>
</dbReference>
<evidence type="ECO:0000256" key="10">
    <source>
        <dbReference type="ARBA" id="ARBA00023136"/>
    </source>
</evidence>
<reference evidence="16" key="1">
    <citation type="journal article" date="2019" name="Int. J. Syst. Evol. Microbiol.">
        <title>The Global Catalogue of Microorganisms (GCM) 10K type strain sequencing project: providing services to taxonomists for standard genome sequencing and annotation.</title>
        <authorList>
            <consortium name="The Broad Institute Genomics Platform"/>
            <consortium name="The Broad Institute Genome Sequencing Center for Infectious Disease"/>
            <person name="Wu L."/>
            <person name="Ma J."/>
        </authorList>
    </citation>
    <scope>NUCLEOTIDE SEQUENCE [LARGE SCALE GENOMIC DNA]</scope>
    <source>
        <strain evidence="16">JCM 14735</strain>
    </source>
</reference>
<evidence type="ECO:0000256" key="7">
    <source>
        <dbReference type="ARBA" id="ARBA00022989"/>
    </source>
</evidence>
<comment type="subcellular location">
    <subcellularLocation>
        <location evidence="1">Cell membrane</location>
        <topology evidence="1">Multi-pass membrane protein</topology>
    </subcellularLocation>
</comment>
<evidence type="ECO:0000256" key="8">
    <source>
        <dbReference type="ARBA" id="ARBA00023053"/>
    </source>
</evidence>
<feature type="transmembrane region" description="Helical" evidence="14">
    <location>
        <begin position="389"/>
        <end position="412"/>
    </location>
</feature>
<dbReference type="CDD" id="cd10322">
    <property type="entry name" value="SLC5sbd"/>
    <property type="match status" value="1"/>
</dbReference>
<dbReference type="InterPro" id="IPR001734">
    <property type="entry name" value="Na/solute_symporter"/>
</dbReference>
<dbReference type="PROSITE" id="PS50283">
    <property type="entry name" value="NA_SOLUT_SYMP_3"/>
    <property type="match status" value="1"/>
</dbReference>
<keyword evidence="6" id="KW-0769">Symport</keyword>
<dbReference type="PANTHER" id="PTHR48086">
    <property type="entry name" value="SODIUM/PROLINE SYMPORTER-RELATED"/>
    <property type="match status" value="1"/>
</dbReference>
<sequence>MTAGIIVIFLFMAIPLAVGFYAATKSQKTSDDYFIQGRGMGSIAVFFTVAATWWSAFAFLGSNASFYTDGPVYLTAFGWNVLFGFLYFVIGKRIWYLGKRFDFVTPSDFLGTMFNSEKMRWIVGVVVVLFTLPYLQIQLAGGAYLISVASGDAIPFWLSALLFYLVIVVYVWVGGIRAVAWTDIIYGALIFFGLAAAGVYISGTVGGPVALFERMQDASPAHLTMPGPEGDAGYATWVSLCFITAIGALMGPQLWLRMYAAKNGRIFNVMPFLISLVALAYLGSVLVGWTGFLQMPDVETPDRILPLMALEYVPFVMATVLMAAGAGAAMSTANSQIHAVSTVVTKDFYQRYAKPSASERQLTNVGRYALLLFSIAAYLLALFSPGVLVTIGLVAFGGTAQLIVPTLGALFWPRGNATGAIAGLSVGVLLTAAMTFIPAFTSPLGLNPAMWGLAVNAILFVVVSLATAPRDEETVRRYSAALHDYKSID</sequence>